<name>A0A7G9YFK1_9EURY</name>
<gene>
    <name evidence="1" type="ORF">DEIDBPHB_00034</name>
</gene>
<evidence type="ECO:0000313" key="1">
    <source>
        <dbReference type="EMBL" id="QNO46785.1"/>
    </source>
</evidence>
<accession>A0A7G9YFK1</accession>
<reference evidence="1" key="1">
    <citation type="submission" date="2020-06" db="EMBL/GenBank/DDBJ databases">
        <title>Unique genomic features of the anaerobic methanotrophic archaea.</title>
        <authorList>
            <person name="Chadwick G.L."/>
            <person name="Skennerton C.T."/>
            <person name="Laso-Perez R."/>
            <person name="Leu A.O."/>
            <person name="Speth D.R."/>
            <person name="Yu H."/>
            <person name="Morgan-Lang C."/>
            <person name="Hatzenpichler R."/>
            <person name="Goudeau D."/>
            <person name="Malmstrom R."/>
            <person name="Brazelton W.J."/>
            <person name="Woyke T."/>
            <person name="Hallam S.J."/>
            <person name="Tyson G.W."/>
            <person name="Wegener G."/>
            <person name="Boetius A."/>
            <person name="Orphan V."/>
        </authorList>
    </citation>
    <scope>NUCLEOTIDE SEQUENCE</scope>
</reference>
<dbReference type="AlphaFoldDB" id="A0A7G9YFK1"/>
<organism evidence="1">
    <name type="scientific">Candidatus Methanogaster sp. ANME-2c ERB4</name>
    <dbReference type="NCBI Taxonomy" id="2759911"/>
    <lineage>
        <taxon>Archaea</taxon>
        <taxon>Methanobacteriati</taxon>
        <taxon>Methanobacteriota</taxon>
        <taxon>Stenosarchaea group</taxon>
        <taxon>Methanomicrobia</taxon>
        <taxon>Methanosarcinales</taxon>
        <taxon>ANME-2 cluster</taxon>
        <taxon>Candidatus Methanogasteraceae</taxon>
        <taxon>Candidatus Methanogaster</taxon>
    </lineage>
</organism>
<sequence length="86" mass="9598">MPLPAGQGITGCPIADELYDNKDSETVKAFLAEYLDPDRRIVIVTDLAPGYPRIFDEIFGDNVVHQLCLLHLNKLIASKIPGKRNY</sequence>
<dbReference type="EMBL" id="MT631217">
    <property type="protein sequence ID" value="QNO46785.1"/>
    <property type="molecule type" value="Genomic_DNA"/>
</dbReference>
<evidence type="ECO:0008006" key="2">
    <source>
        <dbReference type="Google" id="ProtNLM"/>
    </source>
</evidence>
<protein>
    <recommendedName>
        <fullName evidence="2">Transposase IS204/IS1001/IS1096/IS1165 DDE domain-containing protein</fullName>
    </recommendedName>
</protein>
<proteinExistence type="predicted"/>